<dbReference type="Proteomes" id="UP001595868">
    <property type="component" value="Unassembled WGS sequence"/>
</dbReference>
<organism evidence="2 3">
    <name type="scientific">Micromonospora zhanjiangensis</name>
    <dbReference type="NCBI Taxonomy" id="1522057"/>
    <lineage>
        <taxon>Bacteria</taxon>
        <taxon>Bacillati</taxon>
        <taxon>Actinomycetota</taxon>
        <taxon>Actinomycetes</taxon>
        <taxon>Micromonosporales</taxon>
        <taxon>Micromonosporaceae</taxon>
        <taxon>Micromonospora</taxon>
    </lineage>
</organism>
<dbReference type="Gene3D" id="3.30.70.100">
    <property type="match status" value="1"/>
</dbReference>
<dbReference type="EMBL" id="JBHSBN010000044">
    <property type="protein sequence ID" value="MFC4110529.1"/>
    <property type="molecule type" value="Genomic_DNA"/>
</dbReference>
<dbReference type="RefSeq" id="WP_377553019.1">
    <property type="nucleotide sequence ID" value="NZ_JBHSBN010000044.1"/>
</dbReference>
<sequence length="128" mass="14797">MQRYGSVIRLRPEHRDTYLRLHAAVWPAVEQTLRAANIRNYTIFLHDDLLFGYYEYVGEDHAADQARIAADPQTRAWWTLTDPCQQSLAEPGSGHWWAPMREVWHLADDSDDSDESADRRPTTNDGAE</sequence>
<name>A0ABV8KWM8_9ACTN</name>
<proteinExistence type="predicted"/>
<accession>A0ABV8KWM8</accession>
<dbReference type="InterPro" id="IPR008000">
    <property type="entry name" value="Rham/fucose_mutarotase"/>
</dbReference>
<keyword evidence="3" id="KW-1185">Reference proteome</keyword>
<gene>
    <name evidence="2" type="ORF">ACFOX0_31995</name>
</gene>
<reference evidence="3" key="1">
    <citation type="journal article" date="2019" name="Int. J. Syst. Evol. Microbiol.">
        <title>The Global Catalogue of Microorganisms (GCM) 10K type strain sequencing project: providing services to taxonomists for standard genome sequencing and annotation.</title>
        <authorList>
            <consortium name="The Broad Institute Genomics Platform"/>
            <consortium name="The Broad Institute Genome Sequencing Center for Infectious Disease"/>
            <person name="Wu L."/>
            <person name="Ma J."/>
        </authorList>
    </citation>
    <scope>NUCLEOTIDE SEQUENCE [LARGE SCALE GENOMIC DNA]</scope>
    <source>
        <strain evidence="3">2902at01</strain>
    </source>
</reference>
<protein>
    <submittedName>
        <fullName evidence="2">L-rhamnose mutarotase</fullName>
    </submittedName>
</protein>
<dbReference type="SUPFAM" id="SSF54909">
    <property type="entry name" value="Dimeric alpha+beta barrel"/>
    <property type="match status" value="1"/>
</dbReference>
<dbReference type="Pfam" id="PF05336">
    <property type="entry name" value="rhaM"/>
    <property type="match status" value="1"/>
</dbReference>
<evidence type="ECO:0000313" key="2">
    <source>
        <dbReference type="EMBL" id="MFC4110529.1"/>
    </source>
</evidence>
<evidence type="ECO:0000256" key="1">
    <source>
        <dbReference type="SAM" id="MobiDB-lite"/>
    </source>
</evidence>
<dbReference type="InterPro" id="IPR011008">
    <property type="entry name" value="Dimeric_a/b-barrel"/>
</dbReference>
<dbReference type="PANTHER" id="PTHR34389">
    <property type="entry name" value="L-RHAMNOSE MUTAROTASE"/>
    <property type="match status" value="1"/>
</dbReference>
<feature type="region of interest" description="Disordered" evidence="1">
    <location>
        <begin position="108"/>
        <end position="128"/>
    </location>
</feature>
<comment type="caution">
    <text evidence="2">The sequence shown here is derived from an EMBL/GenBank/DDBJ whole genome shotgun (WGS) entry which is preliminary data.</text>
</comment>
<evidence type="ECO:0000313" key="3">
    <source>
        <dbReference type="Proteomes" id="UP001595868"/>
    </source>
</evidence>
<dbReference type="PANTHER" id="PTHR34389:SF2">
    <property type="entry name" value="L-RHAMNOSE MUTAROTASE"/>
    <property type="match status" value="1"/>
</dbReference>